<protein>
    <submittedName>
        <fullName evidence="1">Uncharacterized protein</fullName>
    </submittedName>
</protein>
<evidence type="ECO:0000313" key="1">
    <source>
        <dbReference type="EMBL" id="MEJ8858151.1"/>
    </source>
</evidence>
<comment type="caution">
    <text evidence="1">The sequence shown here is derived from an EMBL/GenBank/DDBJ whole genome shotgun (WGS) entry which is preliminary data.</text>
</comment>
<organism evidence="1 2">
    <name type="scientific">Variovorax robiniae</name>
    <dbReference type="NCBI Taxonomy" id="1836199"/>
    <lineage>
        <taxon>Bacteria</taxon>
        <taxon>Pseudomonadati</taxon>
        <taxon>Pseudomonadota</taxon>
        <taxon>Betaproteobacteria</taxon>
        <taxon>Burkholderiales</taxon>
        <taxon>Comamonadaceae</taxon>
        <taxon>Variovorax</taxon>
    </lineage>
</organism>
<gene>
    <name evidence="1" type="ORF">WKW79_26525</name>
</gene>
<keyword evidence="2" id="KW-1185">Reference proteome</keyword>
<dbReference type="Proteomes" id="UP001367030">
    <property type="component" value="Unassembled WGS sequence"/>
</dbReference>
<name>A0ABU8XEH7_9BURK</name>
<reference evidence="1 2" key="1">
    <citation type="submission" date="2024-03" db="EMBL/GenBank/DDBJ databases">
        <title>Novel species of the genus Variovorax.</title>
        <authorList>
            <person name="Liu Q."/>
            <person name="Xin Y.-H."/>
        </authorList>
    </citation>
    <scope>NUCLEOTIDE SEQUENCE [LARGE SCALE GENOMIC DNA]</scope>
    <source>
        <strain evidence="1 2">KACC 18901</strain>
    </source>
</reference>
<dbReference type="RefSeq" id="WP_340338215.1">
    <property type="nucleotide sequence ID" value="NZ_JBBKZS010000014.1"/>
</dbReference>
<accession>A0ABU8XEH7</accession>
<dbReference type="EMBL" id="JBBKZS010000014">
    <property type="protein sequence ID" value="MEJ8858151.1"/>
    <property type="molecule type" value="Genomic_DNA"/>
</dbReference>
<sequence>MQAQLPIYLTTGEDIDKLRVLMLAGLVKGEIEQPVRTLSGHTQPPAAVYEITPIGRVMASKFPVR</sequence>
<proteinExistence type="predicted"/>
<evidence type="ECO:0000313" key="2">
    <source>
        <dbReference type="Proteomes" id="UP001367030"/>
    </source>
</evidence>